<feature type="transmembrane region" description="Helical" evidence="10">
    <location>
        <begin position="423"/>
        <end position="442"/>
    </location>
</feature>
<evidence type="ECO:0000313" key="11">
    <source>
        <dbReference type="EMBL" id="GMI25754.1"/>
    </source>
</evidence>
<comment type="subcellular location">
    <subcellularLocation>
        <location evidence="1 10">Endoplasmic reticulum membrane</location>
        <topology evidence="1 10">Multi-pass membrane protein</topology>
    </subcellularLocation>
</comment>
<gene>
    <name evidence="11" type="ORF">TeGR_g8962</name>
</gene>
<keyword evidence="5 10" id="KW-0808">Transferase</keyword>
<accession>A0ABQ6MGU4</accession>
<dbReference type="PANTHER" id="PTHR12413">
    <property type="entry name" value="DOLICHYL GLYCOSYLTRANSFERASE"/>
    <property type="match status" value="1"/>
</dbReference>
<comment type="similarity">
    <text evidence="3 10">Belongs to the ALG6/ALG8 glucosyltransferase family.</text>
</comment>
<dbReference type="EC" id="2.4.1.-" evidence="10"/>
<proteinExistence type="inferred from homology"/>
<name>A0ABQ6MGU4_9STRA</name>
<dbReference type="Proteomes" id="UP001165060">
    <property type="component" value="Unassembled WGS sequence"/>
</dbReference>
<keyword evidence="12" id="KW-1185">Reference proteome</keyword>
<dbReference type="PANTHER" id="PTHR12413:SF1">
    <property type="entry name" value="DOLICHYL PYROPHOSPHATE MAN9GLCNAC2 ALPHA-1,3-GLUCOSYLTRANSFERASE"/>
    <property type="match status" value="1"/>
</dbReference>
<evidence type="ECO:0000256" key="3">
    <source>
        <dbReference type="ARBA" id="ARBA00008715"/>
    </source>
</evidence>
<evidence type="ECO:0000256" key="9">
    <source>
        <dbReference type="ARBA" id="ARBA00023136"/>
    </source>
</evidence>
<comment type="pathway">
    <text evidence="2 10">Protein modification; protein glycosylation.</text>
</comment>
<keyword evidence="6 10" id="KW-0812">Transmembrane</keyword>
<keyword evidence="4 10" id="KW-0328">Glycosyltransferase</keyword>
<reference evidence="11 12" key="1">
    <citation type="journal article" date="2023" name="Commun. Biol.">
        <title>Genome analysis of Parmales, the sister group of diatoms, reveals the evolutionary specialization of diatoms from phago-mixotrophs to photoautotrophs.</title>
        <authorList>
            <person name="Ban H."/>
            <person name="Sato S."/>
            <person name="Yoshikawa S."/>
            <person name="Yamada K."/>
            <person name="Nakamura Y."/>
            <person name="Ichinomiya M."/>
            <person name="Sato N."/>
            <person name="Blanc-Mathieu R."/>
            <person name="Endo H."/>
            <person name="Kuwata A."/>
            <person name="Ogata H."/>
        </authorList>
    </citation>
    <scope>NUCLEOTIDE SEQUENCE [LARGE SCALE GENOMIC DNA]</scope>
</reference>
<comment type="caution">
    <text evidence="10">Lacks conserved residue(s) required for the propagation of feature annotation.</text>
</comment>
<evidence type="ECO:0000256" key="5">
    <source>
        <dbReference type="ARBA" id="ARBA00022679"/>
    </source>
</evidence>
<evidence type="ECO:0000256" key="6">
    <source>
        <dbReference type="ARBA" id="ARBA00022692"/>
    </source>
</evidence>
<evidence type="ECO:0000256" key="10">
    <source>
        <dbReference type="RuleBase" id="RU363110"/>
    </source>
</evidence>
<sequence>MLLLASSFSGSSLSAYSSPNKGDYEAHRKWLSLTASLPAARWYTHELEYWGCDYPPLCLFLHRALSLLVPFVAPKDTDLLDLNVRGYEGKVENLRALHIAAEYSLALPSLLLLLSSEPRAARYPLAAFVLAAPLLPLVDHGHFQISNGVPLSLTFLALHFLSSSPDPPPRAMSLSAVLFTCSLLTKQMSLYFAPVFFCYMLSWSLRPPAPSLKLSRFLHLALPVLATALLSFLPFPPPQWPHILSRIFPFQRGLFESKVSSLWCALDTYPLDVRRRLPADELQKLSLLATVAAVLPACGAAYRLASNPSPKVPRLAPLLRCLHQSALSFYLFSFHVHEKTILFPLLPLLLLAPHDLPHVALFTAAALLSCWFLFVLDGLETEMFAGLIMWVGACCLAAGDGAFHKAPRKRGGPLYELLRVPVPALAVAAMLALVAASKVLGAPERLPDLYPVLVSVAGFVAFAAAWLKATADVLQDARGAGGGGDKKSKGT</sequence>
<keyword evidence="8 10" id="KW-1133">Transmembrane helix</keyword>
<feature type="transmembrane region" description="Helical" evidence="10">
    <location>
        <begin position="356"/>
        <end position="376"/>
    </location>
</feature>
<evidence type="ECO:0000313" key="12">
    <source>
        <dbReference type="Proteomes" id="UP001165060"/>
    </source>
</evidence>
<evidence type="ECO:0000256" key="8">
    <source>
        <dbReference type="ARBA" id="ARBA00022989"/>
    </source>
</evidence>
<evidence type="ECO:0000256" key="1">
    <source>
        <dbReference type="ARBA" id="ARBA00004477"/>
    </source>
</evidence>
<keyword evidence="7 10" id="KW-0256">Endoplasmic reticulum</keyword>
<dbReference type="Pfam" id="PF03155">
    <property type="entry name" value="Alg6_Alg8"/>
    <property type="match status" value="1"/>
</dbReference>
<feature type="transmembrane region" description="Helical" evidence="10">
    <location>
        <begin position="383"/>
        <end position="403"/>
    </location>
</feature>
<evidence type="ECO:0000256" key="4">
    <source>
        <dbReference type="ARBA" id="ARBA00022676"/>
    </source>
</evidence>
<organism evidence="11 12">
    <name type="scientific">Tetraparma gracilis</name>
    <dbReference type="NCBI Taxonomy" id="2962635"/>
    <lineage>
        <taxon>Eukaryota</taxon>
        <taxon>Sar</taxon>
        <taxon>Stramenopiles</taxon>
        <taxon>Ochrophyta</taxon>
        <taxon>Bolidophyceae</taxon>
        <taxon>Parmales</taxon>
        <taxon>Triparmaceae</taxon>
        <taxon>Tetraparma</taxon>
    </lineage>
</organism>
<keyword evidence="9 10" id="KW-0472">Membrane</keyword>
<dbReference type="EMBL" id="BRYB01002810">
    <property type="protein sequence ID" value="GMI25754.1"/>
    <property type="molecule type" value="Genomic_DNA"/>
</dbReference>
<evidence type="ECO:0000256" key="7">
    <source>
        <dbReference type="ARBA" id="ARBA00022824"/>
    </source>
</evidence>
<protein>
    <recommendedName>
        <fullName evidence="10">Alpha-1,3-glucosyltransferase</fullName>
        <ecNumber evidence="10">2.4.1.-</ecNumber>
    </recommendedName>
</protein>
<comment type="caution">
    <text evidence="11">The sequence shown here is derived from an EMBL/GenBank/DDBJ whole genome shotgun (WGS) entry which is preliminary data.</text>
</comment>
<feature type="transmembrane region" description="Helical" evidence="10">
    <location>
        <begin position="449"/>
        <end position="467"/>
    </location>
</feature>
<dbReference type="InterPro" id="IPR004856">
    <property type="entry name" value="Glyco_trans_ALG6/ALG8"/>
</dbReference>
<evidence type="ECO:0000256" key="2">
    <source>
        <dbReference type="ARBA" id="ARBA00004922"/>
    </source>
</evidence>